<protein>
    <recommendedName>
        <fullName evidence="4 5">Small ribosomal subunit protein uS8</fullName>
    </recommendedName>
</protein>
<sequence>MNDPISDMLTRIRNAQKAGHKTVIVPLSKIKLEISKILKKESYIENFSARHAGASAKQAKGGKKFIEINLKYPAVMSAIKRVSRPGQRIYVGASKIKSVKNGHGFSVISTPKGLMTNKEARKACLGGEILFEIW</sequence>
<accession>A0A0G0ZAZ1</accession>
<dbReference type="Pfam" id="PF00410">
    <property type="entry name" value="Ribosomal_S8"/>
    <property type="match status" value="1"/>
</dbReference>
<name>A0A0G0ZAZ1_9BACT</name>
<evidence type="ECO:0000256" key="5">
    <source>
        <dbReference type="HAMAP-Rule" id="MF_01302"/>
    </source>
</evidence>
<keyword evidence="2 5" id="KW-0689">Ribosomal protein</keyword>
<dbReference type="InterPro" id="IPR000630">
    <property type="entry name" value="Ribosomal_uS8"/>
</dbReference>
<evidence type="ECO:0000256" key="4">
    <source>
        <dbReference type="ARBA" id="ARBA00035258"/>
    </source>
</evidence>
<dbReference type="PROSITE" id="PS00053">
    <property type="entry name" value="RIBOSOMAL_S8"/>
    <property type="match status" value="1"/>
</dbReference>
<comment type="subunit">
    <text evidence="5">Part of the 30S ribosomal subunit. Contacts proteins S5 and S12.</text>
</comment>
<organism evidence="7 8">
    <name type="scientific">Candidatus Azambacteria bacterium GW2011_GWA1_42_19</name>
    <dbReference type="NCBI Taxonomy" id="1618609"/>
    <lineage>
        <taxon>Bacteria</taxon>
        <taxon>Candidatus Azamiibacteriota</taxon>
    </lineage>
</organism>
<dbReference type="PATRIC" id="fig|1618609.3.peg.372"/>
<evidence type="ECO:0000256" key="2">
    <source>
        <dbReference type="ARBA" id="ARBA00022980"/>
    </source>
</evidence>
<dbReference type="Proteomes" id="UP000034951">
    <property type="component" value="Unassembled WGS sequence"/>
</dbReference>
<dbReference type="InterPro" id="IPR047863">
    <property type="entry name" value="Ribosomal_uS8_CS"/>
</dbReference>
<keyword evidence="3 5" id="KW-0687">Ribonucleoprotein</keyword>
<reference evidence="7 8" key="1">
    <citation type="journal article" date="2015" name="Nature">
        <title>rRNA introns, odd ribosomes, and small enigmatic genomes across a large radiation of phyla.</title>
        <authorList>
            <person name="Brown C.T."/>
            <person name="Hug L.A."/>
            <person name="Thomas B.C."/>
            <person name="Sharon I."/>
            <person name="Castelle C.J."/>
            <person name="Singh A."/>
            <person name="Wilkins M.J."/>
            <person name="Williams K.H."/>
            <person name="Banfield J.F."/>
        </authorList>
    </citation>
    <scope>NUCLEOTIDE SEQUENCE [LARGE SCALE GENOMIC DNA]</scope>
</reference>
<evidence type="ECO:0000256" key="3">
    <source>
        <dbReference type="ARBA" id="ARBA00023274"/>
    </source>
</evidence>
<evidence type="ECO:0000313" key="8">
    <source>
        <dbReference type="Proteomes" id="UP000034951"/>
    </source>
</evidence>
<evidence type="ECO:0000256" key="6">
    <source>
        <dbReference type="RuleBase" id="RU003660"/>
    </source>
</evidence>
<comment type="caution">
    <text evidence="7">The sequence shown here is derived from an EMBL/GenBank/DDBJ whole genome shotgun (WGS) entry which is preliminary data.</text>
</comment>
<comment type="function">
    <text evidence="5">One of the primary rRNA binding proteins, it binds directly to 16S rRNA central domain where it helps coordinate assembly of the platform of the 30S subunit.</text>
</comment>
<dbReference type="GO" id="GO:0019843">
    <property type="term" value="F:rRNA binding"/>
    <property type="evidence" value="ECO:0007669"/>
    <property type="project" value="UniProtKB-UniRule"/>
</dbReference>
<keyword evidence="5" id="KW-0699">rRNA-binding</keyword>
<keyword evidence="5" id="KW-0694">RNA-binding</keyword>
<dbReference type="Gene3D" id="3.30.1370.30">
    <property type="match status" value="1"/>
</dbReference>
<evidence type="ECO:0000256" key="1">
    <source>
        <dbReference type="ARBA" id="ARBA00006471"/>
    </source>
</evidence>
<dbReference type="GO" id="GO:0003735">
    <property type="term" value="F:structural constituent of ribosome"/>
    <property type="evidence" value="ECO:0007669"/>
    <property type="project" value="InterPro"/>
</dbReference>
<dbReference type="GO" id="GO:1990904">
    <property type="term" value="C:ribonucleoprotein complex"/>
    <property type="evidence" value="ECO:0007669"/>
    <property type="project" value="UniProtKB-KW"/>
</dbReference>
<dbReference type="GO" id="GO:0005840">
    <property type="term" value="C:ribosome"/>
    <property type="evidence" value="ECO:0007669"/>
    <property type="project" value="UniProtKB-KW"/>
</dbReference>
<dbReference type="InterPro" id="IPR035987">
    <property type="entry name" value="Ribosomal_uS8_sf"/>
</dbReference>
<dbReference type="SUPFAM" id="SSF56047">
    <property type="entry name" value="Ribosomal protein S8"/>
    <property type="match status" value="1"/>
</dbReference>
<dbReference type="GO" id="GO:0005737">
    <property type="term" value="C:cytoplasm"/>
    <property type="evidence" value="ECO:0007669"/>
    <property type="project" value="UniProtKB-ARBA"/>
</dbReference>
<dbReference type="GO" id="GO:0006412">
    <property type="term" value="P:translation"/>
    <property type="evidence" value="ECO:0007669"/>
    <property type="project" value="UniProtKB-UniRule"/>
</dbReference>
<dbReference type="EMBL" id="LCDE01000012">
    <property type="protein sequence ID" value="KKS45867.1"/>
    <property type="molecule type" value="Genomic_DNA"/>
</dbReference>
<dbReference type="NCBIfam" id="NF001109">
    <property type="entry name" value="PRK00136.1"/>
    <property type="match status" value="1"/>
</dbReference>
<dbReference type="AlphaFoldDB" id="A0A0G0ZAZ1"/>
<comment type="similarity">
    <text evidence="1 5 6">Belongs to the universal ribosomal protein uS8 family.</text>
</comment>
<dbReference type="PANTHER" id="PTHR11758">
    <property type="entry name" value="40S RIBOSOMAL PROTEIN S15A"/>
    <property type="match status" value="1"/>
</dbReference>
<dbReference type="Gene3D" id="3.30.1490.10">
    <property type="match status" value="1"/>
</dbReference>
<proteinExistence type="inferred from homology"/>
<evidence type="ECO:0000313" key="7">
    <source>
        <dbReference type="EMBL" id="KKS45867.1"/>
    </source>
</evidence>
<gene>
    <name evidence="5" type="primary">rpsH</name>
    <name evidence="7" type="ORF">UV10_C0012G0013</name>
</gene>
<dbReference type="HAMAP" id="MF_01302_B">
    <property type="entry name" value="Ribosomal_uS8_B"/>
    <property type="match status" value="1"/>
</dbReference>
<dbReference type="FunFam" id="3.30.1490.10:FF:000001">
    <property type="entry name" value="30S ribosomal protein S8"/>
    <property type="match status" value="1"/>
</dbReference>